<keyword evidence="6" id="KW-0472">Membrane</keyword>
<dbReference type="Gene3D" id="2.60.120.200">
    <property type="match status" value="1"/>
</dbReference>
<dbReference type="SUPFAM" id="SSF49899">
    <property type="entry name" value="Concanavalin A-like lectins/glucanases"/>
    <property type="match status" value="1"/>
</dbReference>
<dbReference type="InterPro" id="IPR017441">
    <property type="entry name" value="Protein_kinase_ATP_BS"/>
</dbReference>
<feature type="domain" description="Protein kinase" evidence="7">
    <location>
        <begin position="359"/>
        <end position="400"/>
    </location>
</feature>
<evidence type="ECO:0000313" key="9">
    <source>
        <dbReference type="Proteomes" id="UP000607653"/>
    </source>
</evidence>
<evidence type="ECO:0000313" key="8">
    <source>
        <dbReference type="EMBL" id="DAD45421.1"/>
    </source>
</evidence>
<evidence type="ECO:0000256" key="5">
    <source>
        <dbReference type="PROSITE-ProRule" id="PRU10141"/>
    </source>
</evidence>
<dbReference type="PROSITE" id="PS00107">
    <property type="entry name" value="PROTEIN_KINASE_ATP"/>
    <property type="match status" value="1"/>
</dbReference>
<dbReference type="GO" id="GO:0005524">
    <property type="term" value="F:ATP binding"/>
    <property type="evidence" value="ECO:0007669"/>
    <property type="project" value="UniProtKB-UniRule"/>
</dbReference>
<evidence type="ECO:0000256" key="1">
    <source>
        <dbReference type="ARBA" id="ARBA00007606"/>
    </source>
</evidence>
<feature type="transmembrane region" description="Helical" evidence="6">
    <location>
        <begin position="291"/>
        <end position="314"/>
    </location>
</feature>
<protein>
    <recommendedName>
        <fullName evidence="7">Protein kinase domain-containing protein</fullName>
    </recommendedName>
</protein>
<dbReference type="InterPro" id="IPR001220">
    <property type="entry name" value="Legume_lectin_dom"/>
</dbReference>
<dbReference type="GO" id="GO:0004672">
    <property type="term" value="F:protein kinase activity"/>
    <property type="evidence" value="ECO:0007669"/>
    <property type="project" value="InterPro"/>
</dbReference>
<dbReference type="EMBL" id="DUZY01000007">
    <property type="protein sequence ID" value="DAD45421.1"/>
    <property type="molecule type" value="Genomic_DNA"/>
</dbReference>
<keyword evidence="5" id="KW-0067">ATP-binding</keyword>
<evidence type="ECO:0000259" key="7">
    <source>
        <dbReference type="PROSITE" id="PS50011"/>
    </source>
</evidence>
<dbReference type="Proteomes" id="UP000607653">
    <property type="component" value="Unassembled WGS sequence"/>
</dbReference>
<dbReference type="GO" id="GO:0030246">
    <property type="term" value="F:carbohydrate binding"/>
    <property type="evidence" value="ECO:0007669"/>
    <property type="project" value="UniProtKB-KW"/>
</dbReference>
<dbReference type="PANTHER" id="PTHR32401:SF49">
    <property type="entry name" value="OS10G0129200 PROTEIN"/>
    <property type="match status" value="1"/>
</dbReference>
<feature type="binding site" evidence="5">
    <location>
        <position position="388"/>
    </location>
    <ligand>
        <name>ATP</name>
        <dbReference type="ChEBI" id="CHEBI:30616"/>
    </ligand>
</feature>
<comment type="similarity">
    <text evidence="1">Belongs to the leguminous lectin family.</text>
</comment>
<dbReference type="Pfam" id="PF00139">
    <property type="entry name" value="Lectin_legB"/>
    <property type="match status" value="1"/>
</dbReference>
<comment type="similarity">
    <text evidence="2">In the N-terminal section; belongs to the leguminous lectin family.</text>
</comment>
<accession>A0A822ZPF7</accession>
<comment type="similarity">
    <text evidence="3">In the C-terminal section; belongs to the protein kinase superfamily. Ser/Thr protein kinase family.</text>
</comment>
<dbReference type="SUPFAM" id="SSF56112">
    <property type="entry name" value="Protein kinase-like (PK-like)"/>
    <property type="match status" value="1"/>
</dbReference>
<keyword evidence="5" id="KW-0547">Nucleotide-binding</keyword>
<reference evidence="8 9" key="1">
    <citation type="journal article" date="2020" name="Mol. Biol. Evol.">
        <title>Distinct Expression and Methylation Patterns for Genes with Different Fates following a Single Whole-Genome Duplication in Flowering Plants.</title>
        <authorList>
            <person name="Shi T."/>
            <person name="Rahmani R.S."/>
            <person name="Gugger P.F."/>
            <person name="Wang M."/>
            <person name="Li H."/>
            <person name="Zhang Y."/>
            <person name="Li Z."/>
            <person name="Wang Q."/>
            <person name="Van de Peer Y."/>
            <person name="Marchal K."/>
            <person name="Chen J."/>
        </authorList>
    </citation>
    <scope>NUCLEOTIDE SEQUENCE [LARGE SCALE GENOMIC DNA]</scope>
    <source>
        <tissue evidence="8">Leaf</tissue>
    </source>
</reference>
<dbReference type="InterPro" id="IPR013320">
    <property type="entry name" value="ConA-like_dom_sf"/>
</dbReference>
<evidence type="ECO:0000256" key="6">
    <source>
        <dbReference type="SAM" id="Phobius"/>
    </source>
</evidence>
<dbReference type="Gene3D" id="3.30.200.20">
    <property type="entry name" value="Phosphorylase Kinase, domain 1"/>
    <property type="match status" value="1"/>
</dbReference>
<dbReference type="PROSITE" id="PS00307">
    <property type="entry name" value="LECTIN_LEGUME_BETA"/>
    <property type="match status" value="1"/>
</dbReference>
<dbReference type="InterPro" id="IPR050258">
    <property type="entry name" value="Leguminous_Lectin"/>
</dbReference>
<dbReference type="InterPro" id="IPR000719">
    <property type="entry name" value="Prot_kinase_dom"/>
</dbReference>
<dbReference type="PROSITE" id="PS50011">
    <property type="entry name" value="PROTEIN_KINASE_DOM"/>
    <property type="match status" value="1"/>
</dbReference>
<keyword evidence="6" id="KW-1133">Transmembrane helix</keyword>
<dbReference type="AlphaFoldDB" id="A0A822ZPF7"/>
<sequence length="400" mass="45059">MFLQSPKLLSDFFYTSIFFLLLIPSSNQLTFNFSRFDRSTQGIIRLERDAHFSDNGLIELNELTWSSGQASYKDPVRLWDNTTGNLTDFTTQFSFTVDSMNDRRYADGLAFFLAPYGFTLPSSCCNIGIFKRGSEVQKTANQIVAVEFDTYGNYWDPIPSLTNWNLKPYHVGIDINSSDSVVTGRWTTSLEDGKTTTARISFSSTTKRLSISWTYANNPTLSLSYEVDLKQILPEWVTVGFAGSTGTTGEFHRIHSWDFYSSLEMEKSHNSSLEMEKSHNSTIRNRKNTGLVVGVVVGGGCLALGLGLVCFILWMKRKRDKKEEQDDIIVDDPINVEFEKGTGPKMFLYRELAQATNNFAEEQKLGEGGFGGVYRGFLRDLKVDVAVKRVSKGSKQGLKE</sequence>
<comment type="caution">
    <text evidence="8">The sequence shown here is derived from an EMBL/GenBank/DDBJ whole genome shotgun (WGS) entry which is preliminary data.</text>
</comment>
<keyword evidence="4" id="KW-0430">Lectin</keyword>
<keyword evidence="9" id="KW-1185">Reference proteome</keyword>
<name>A0A822ZPF7_NELNU</name>
<dbReference type="InterPro" id="IPR011009">
    <property type="entry name" value="Kinase-like_dom_sf"/>
</dbReference>
<dbReference type="PANTHER" id="PTHR32401">
    <property type="entry name" value="CONCANAVALIN A-LIKE LECTIN FAMILY PROTEIN"/>
    <property type="match status" value="1"/>
</dbReference>
<proteinExistence type="inferred from homology"/>
<keyword evidence="6" id="KW-0812">Transmembrane</keyword>
<evidence type="ECO:0000256" key="2">
    <source>
        <dbReference type="ARBA" id="ARBA00008536"/>
    </source>
</evidence>
<gene>
    <name evidence="8" type="ORF">HUJ06_003651</name>
</gene>
<dbReference type="InterPro" id="IPR019825">
    <property type="entry name" value="Lectin_legB_Mn/Ca_BS"/>
</dbReference>
<organism evidence="8 9">
    <name type="scientific">Nelumbo nucifera</name>
    <name type="common">Sacred lotus</name>
    <dbReference type="NCBI Taxonomy" id="4432"/>
    <lineage>
        <taxon>Eukaryota</taxon>
        <taxon>Viridiplantae</taxon>
        <taxon>Streptophyta</taxon>
        <taxon>Embryophyta</taxon>
        <taxon>Tracheophyta</taxon>
        <taxon>Spermatophyta</taxon>
        <taxon>Magnoliopsida</taxon>
        <taxon>Proteales</taxon>
        <taxon>Nelumbonaceae</taxon>
        <taxon>Nelumbo</taxon>
    </lineage>
</organism>
<evidence type="ECO:0000256" key="3">
    <source>
        <dbReference type="ARBA" id="ARBA00010217"/>
    </source>
</evidence>
<evidence type="ECO:0000256" key="4">
    <source>
        <dbReference type="ARBA" id="ARBA00022734"/>
    </source>
</evidence>
<dbReference type="CDD" id="cd06899">
    <property type="entry name" value="lectin_legume_LecRK_Arcelin_ConA"/>
    <property type="match status" value="1"/>
</dbReference>